<evidence type="ECO:0000313" key="1">
    <source>
        <dbReference type="EMBL" id="GGQ02498.1"/>
    </source>
</evidence>
<keyword evidence="2" id="KW-1185">Reference proteome</keyword>
<comment type="caution">
    <text evidence="1">The sequence shown here is derived from an EMBL/GenBank/DDBJ whole genome shotgun (WGS) entry which is preliminary data.</text>
</comment>
<reference evidence="2" key="1">
    <citation type="journal article" date="2019" name="Int. J. Syst. Evol. Microbiol.">
        <title>The Global Catalogue of Microorganisms (GCM) 10K type strain sequencing project: providing services to taxonomists for standard genome sequencing and annotation.</title>
        <authorList>
            <consortium name="The Broad Institute Genomics Platform"/>
            <consortium name="The Broad Institute Genome Sequencing Center for Infectious Disease"/>
            <person name="Wu L."/>
            <person name="Ma J."/>
        </authorList>
    </citation>
    <scope>NUCLEOTIDE SEQUENCE [LARGE SCALE GENOMIC DNA]</scope>
    <source>
        <strain evidence="2">JCM 32305</strain>
    </source>
</reference>
<sequence length="109" mass="12308">MNRVFSKVFISEEGVEFGVIRKASLPFPSEFEGAKVLAEDESGNYFIEIDEAVYFWDHETSKTEFLASSLDNFISGCSEPETVELKPDQAESVWVDPEFAKKFGIKSKP</sequence>
<protein>
    <recommendedName>
        <fullName evidence="3">SMI1/KNR4 family protein</fullName>
    </recommendedName>
</protein>
<evidence type="ECO:0008006" key="3">
    <source>
        <dbReference type="Google" id="ProtNLM"/>
    </source>
</evidence>
<dbReference type="InterPro" id="IPR037883">
    <property type="entry name" value="Knr4/Smi1-like_sf"/>
</dbReference>
<accession>A0ABQ2QYA0</accession>
<dbReference type="RefSeq" id="WP_188959356.1">
    <property type="nucleotide sequence ID" value="NZ_BMQW01000034.1"/>
</dbReference>
<dbReference type="SUPFAM" id="SSF160631">
    <property type="entry name" value="SMI1/KNR4-like"/>
    <property type="match status" value="1"/>
</dbReference>
<name>A0ABQ2QYA0_9GAMM</name>
<gene>
    <name evidence="1" type="ORF">GCM10009410_39570</name>
</gene>
<proteinExistence type="predicted"/>
<evidence type="ECO:0000313" key="2">
    <source>
        <dbReference type="Proteomes" id="UP000654004"/>
    </source>
</evidence>
<dbReference type="Gene3D" id="3.40.1580.10">
    <property type="entry name" value="SMI1/KNR4-like"/>
    <property type="match status" value="1"/>
</dbReference>
<dbReference type="Proteomes" id="UP000654004">
    <property type="component" value="Unassembled WGS sequence"/>
</dbReference>
<organism evidence="1 2">
    <name type="scientific">Shewanella ulleungensis</name>
    <dbReference type="NCBI Taxonomy" id="2282699"/>
    <lineage>
        <taxon>Bacteria</taxon>
        <taxon>Pseudomonadati</taxon>
        <taxon>Pseudomonadota</taxon>
        <taxon>Gammaproteobacteria</taxon>
        <taxon>Alteromonadales</taxon>
        <taxon>Shewanellaceae</taxon>
        <taxon>Shewanella</taxon>
    </lineage>
</organism>
<dbReference type="EMBL" id="BMQW01000034">
    <property type="protein sequence ID" value="GGQ02498.1"/>
    <property type="molecule type" value="Genomic_DNA"/>
</dbReference>